<accession>A0A0V1B8L7</accession>
<sequence>MLSPFAFYTLAPAATNCQSGWAERGTFVASALVALSVLSFIQQKNTCRLSVCGRLTSTDSLHCRFASIGLKHIDEMLTQLLGSSFYYWALITSATISEPENYFYYTSEQLNVLYRVFVEVGLENKIPHRVLISYRTELIGHHFKYFAIEAFSYSIVAFIMALFCRFQFSWVERVKRIFIALSVTSFYSTPDRLSSQVSFLYFGIQVMMFRLKSMIGLEFLNKECELRQDEIKIRILQMCQFCLGMLLINTSHLAVGFSASARRCNVVEHHTTGYNFISIQHYSDYSLQWQQTEANSIVPCTILSVVGMGFLGLFDCFCSLLFWVFYVQLDVIEYGFLRLSRSRKLRSGTNSDWAFSIRNNECNIIENQQVCCSEIILLCFIDFSKFKLYKPVDANCNGFSKFGVSFSSPVHTLHANSVNRE</sequence>
<dbReference type="InParanoid" id="A0A0V1B8L7"/>
<dbReference type="EMBL" id="JYDH01000084">
    <property type="protein sequence ID" value="KRY33319.1"/>
    <property type="molecule type" value="Genomic_DNA"/>
</dbReference>
<dbReference type="Proteomes" id="UP000054776">
    <property type="component" value="Unassembled WGS sequence"/>
</dbReference>
<feature type="transmembrane region" description="Helical" evidence="1">
    <location>
        <begin position="145"/>
        <end position="168"/>
    </location>
</feature>
<organism evidence="2 3">
    <name type="scientific">Trichinella spiralis</name>
    <name type="common">Trichina worm</name>
    <dbReference type="NCBI Taxonomy" id="6334"/>
    <lineage>
        <taxon>Eukaryota</taxon>
        <taxon>Metazoa</taxon>
        <taxon>Ecdysozoa</taxon>
        <taxon>Nematoda</taxon>
        <taxon>Enoplea</taxon>
        <taxon>Dorylaimia</taxon>
        <taxon>Trichinellida</taxon>
        <taxon>Trichinellidae</taxon>
        <taxon>Trichinella</taxon>
    </lineage>
</organism>
<keyword evidence="3" id="KW-1185">Reference proteome</keyword>
<proteinExistence type="predicted"/>
<gene>
    <name evidence="2" type="ORF">T01_4162</name>
</gene>
<reference evidence="2 3" key="1">
    <citation type="submission" date="2015-01" db="EMBL/GenBank/DDBJ databases">
        <title>Evolution of Trichinella species and genotypes.</title>
        <authorList>
            <person name="Korhonen P.K."/>
            <person name="Edoardo P."/>
            <person name="Giuseppe L.R."/>
            <person name="Gasser R.B."/>
        </authorList>
    </citation>
    <scope>NUCLEOTIDE SEQUENCE [LARGE SCALE GENOMIC DNA]</scope>
    <source>
        <strain evidence="2">ISS3</strain>
    </source>
</reference>
<comment type="caution">
    <text evidence="2">The sequence shown here is derived from an EMBL/GenBank/DDBJ whole genome shotgun (WGS) entry which is preliminary data.</text>
</comment>
<dbReference type="OrthoDB" id="10439985at2759"/>
<name>A0A0V1B8L7_TRISP</name>
<evidence type="ECO:0000313" key="2">
    <source>
        <dbReference type="EMBL" id="KRY33319.1"/>
    </source>
</evidence>
<protein>
    <submittedName>
        <fullName evidence="2">Uncharacterized protein</fullName>
    </submittedName>
</protein>
<evidence type="ECO:0000256" key="1">
    <source>
        <dbReference type="SAM" id="Phobius"/>
    </source>
</evidence>
<keyword evidence="1" id="KW-0472">Membrane</keyword>
<keyword evidence="1" id="KW-0812">Transmembrane</keyword>
<evidence type="ECO:0000313" key="3">
    <source>
        <dbReference type="Proteomes" id="UP000054776"/>
    </source>
</evidence>
<keyword evidence="1" id="KW-1133">Transmembrane helix</keyword>
<dbReference type="AlphaFoldDB" id="A0A0V1B8L7"/>